<keyword evidence="4" id="KW-0812">Transmembrane</keyword>
<keyword evidence="4" id="KW-0472">Membrane</keyword>
<dbReference type="Proteomes" id="UP000230843">
    <property type="component" value="Unassembled WGS sequence"/>
</dbReference>
<evidence type="ECO:0000313" key="6">
    <source>
        <dbReference type="EMBL" id="PJA90450.1"/>
    </source>
</evidence>
<dbReference type="InterPro" id="IPR029044">
    <property type="entry name" value="Nucleotide-diphossugar_trans"/>
</dbReference>
<comment type="similarity">
    <text evidence="1">Belongs to the glycosyltransferase 2 family.</text>
</comment>
<evidence type="ECO:0000256" key="3">
    <source>
        <dbReference type="ARBA" id="ARBA00022679"/>
    </source>
</evidence>
<dbReference type="PANTHER" id="PTHR43179:SF12">
    <property type="entry name" value="GALACTOFURANOSYLTRANSFERASE GLFT2"/>
    <property type="match status" value="1"/>
</dbReference>
<organism evidence="6 7">
    <name type="scientific">Candidatus Magasanikbacteria bacterium CG_4_9_14_3_um_filter_32_9</name>
    <dbReference type="NCBI Taxonomy" id="1974644"/>
    <lineage>
        <taxon>Bacteria</taxon>
        <taxon>Candidatus Magasanikiibacteriota</taxon>
    </lineage>
</organism>
<dbReference type="SUPFAM" id="SSF53448">
    <property type="entry name" value="Nucleotide-diphospho-sugar transferases"/>
    <property type="match status" value="1"/>
</dbReference>
<sequence>MEKYPKVAIIYLSYHCEPYIDDVISGLKMLTYPKDRVEFVIVDNPHLEYGTSVRTLEDKVIPLSGKEIPHTTVLAQPINLGFSCGNNEGIKWALKNDFDYVFFHNQDGFSSSDFLEPLVKAMEEDKKLGAVQSLILLHPETDLVNSSGNEFHYLGFGFSGDYKKDVREIGSSIKKIAYASGAALLMRVDLLKKLGLWDDDFFMYHEDLEYSFRLRVAGYEIALVPDSIFYHKYQFSRSIQKFYWMERNRYGVMLMFLDWSTLFVLLPMALVLEIGLWVFALKGGWAKERIKVYKYWLDTRNWKIWMEKRKNIQKIRVISDAKLLENASTGIFFQEKSMENSLLKYIGNPIMNLYYWIIVRNLIR</sequence>
<dbReference type="PANTHER" id="PTHR43179">
    <property type="entry name" value="RHAMNOSYLTRANSFERASE WBBL"/>
    <property type="match status" value="1"/>
</dbReference>
<protein>
    <recommendedName>
        <fullName evidence="5">Glycosyltransferase 2-like domain-containing protein</fullName>
    </recommendedName>
</protein>
<feature type="transmembrane region" description="Helical" evidence="4">
    <location>
        <begin position="250"/>
        <end position="279"/>
    </location>
</feature>
<dbReference type="Gene3D" id="3.90.550.10">
    <property type="entry name" value="Spore Coat Polysaccharide Biosynthesis Protein SpsA, Chain A"/>
    <property type="match status" value="1"/>
</dbReference>
<gene>
    <name evidence="6" type="ORF">CO137_00275</name>
</gene>
<evidence type="ECO:0000259" key="5">
    <source>
        <dbReference type="Pfam" id="PF00535"/>
    </source>
</evidence>
<dbReference type="GO" id="GO:0016757">
    <property type="term" value="F:glycosyltransferase activity"/>
    <property type="evidence" value="ECO:0007669"/>
    <property type="project" value="UniProtKB-KW"/>
</dbReference>
<dbReference type="InterPro" id="IPR001173">
    <property type="entry name" value="Glyco_trans_2-like"/>
</dbReference>
<feature type="domain" description="Glycosyltransferase 2-like" evidence="5">
    <location>
        <begin position="10"/>
        <end position="193"/>
    </location>
</feature>
<keyword evidence="4" id="KW-1133">Transmembrane helix</keyword>
<dbReference type="AlphaFoldDB" id="A0A2M7Z7S1"/>
<evidence type="ECO:0000256" key="2">
    <source>
        <dbReference type="ARBA" id="ARBA00022676"/>
    </source>
</evidence>
<reference evidence="7" key="1">
    <citation type="submission" date="2017-09" db="EMBL/GenBank/DDBJ databases">
        <title>Depth-based differentiation of microbial function through sediment-hosted aquifers and enrichment of novel symbionts in the deep terrestrial subsurface.</title>
        <authorList>
            <person name="Probst A.J."/>
            <person name="Ladd B."/>
            <person name="Jarett J.K."/>
            <person name="Geller-Mcgrath D.E."/>
            <person name="Sieber C.M.K."/>
            <person name="Emerson J.B."/>
            <person name="Anantharaman K."/>
            <person name="Thomas B.C."/>
            <person name="Malmstrom R."/>
            <person name="Stieglmeier M."/>
            <person name="Klingl A."/>
            <person name="Woyke T."/>
            <person name="Ryan C.M."/>
            <person name="Banfield J.F."/>
        </authorList>
    </citation>
    <scope>NUCLEOTIDE SEQUENCE [LARGE SCALE GENOMIC DNA]</scope>
</reference>
<comment type="caution">
    <text evidence="6">The sequence shown here is derived from an EMBL/GenBank/DDBJ whole genome shotgun (WGS) entry which is preliminary data.</text>
</comment>
<keyword evidence="2" id="KW-0328">Glycosyltransferase</keyword>
<proteinExistence type="inferred from homology"/>
<name>A0A2M7Z7S1_9BACT</name>
<evidence type="ECO:0000256" key="1">
    <source>
        <dbReference type="ARBA" id="ARBA00006739"/>
    </source>
</evidence>
<keyword evidence="3" id="KW-0808">Transferase</keyword>
<accession>A0A2M7Z7S1</accession>
<dbReference type="Pfam" id="PF00535">
    <property type="entry name" value="Glycos_transf_2"/>
    <property type="match status" value="1"/>
</dbReference>
<dbReference type="EMBL" id="PFVJ01000007">
    <property type="protein sequence ID" value="PJA90450.1"/>
    <property type="molecule type" value="Genomic_DNA"/>
</dbReference>
<evidence type="ECO:0000256" key="4">
    <source>
        <dbReference type="SAM" id="Phobius"/>
    </source>
</evidence>
<evidence type="ECO:0000313" key="7">
    <source>
        <dbReference type="Proteomes" id="UP000230843"/>
    </source>
</evidence>